<reference evidence="1" key="1">
    <citation type="submission" date="2023-01" db="EMBL/GenBank/DDBJ databases">
        <title>Genome assembly of the deep-sea coral Lophelia pertusa.</title>
        <authorList>
            <person name="Herrera S."/>
            <person name="Cordes E."/>
        </authorList>
    </citation>
    <scope>NUCLEOTIDE SEQUENCE</scope>
    <source>
        <strain evidence="1">USNM1676648</strain>
        <tissue evidence="1">Polyp</tissue>
    </source>
</reference>
<dbReference type="OrthoDB" id="5947047at2759"/>
<dbReference type="InterPro" id="IPR013320">
    <property type="entry name" value="ConA-like_dom_sf"/>
</dbReference>
<sequence length="173" mass="19475">MGPGYQVGKQGILTGLRVFACAYGTKKNRKVDTAIVFDNGFQPAQLIGKWVHYAVVFDREQQKKVFVYINGKKQSNTLDISAVKGSVDNNKPLEFGYLYGWKTKGTLDEYRIYNKALDEFEVAAIHKKPSLVRSMKCRDKVESHLVNVCTVLLTLTRVDSTLKLVVVPSLELD</sequence>
<dbReference type="AlphaFoldDB" id="A0A9W9Y7Z8"/>
<organism evidence="1 2">
    <name type="scientific">Desmophyllum pertusum</name>
    <dbReference type="NCBI Taxonomy" id="174260"/>
    <lineage>
        <taxon>Eukaryota</taxon>
        <taxon>Metazoa</taxon>
        <taxon>Cnidaria</taxon>
        <taxon>Anthozoa</taxon>
        <taxon>Hexacorallia</taxon>
        <taxon>Scleractinia</taxon>
        <taxon>Caryophylliina</taxon>
        <taxon>Caryophylliidae</taxon>
        <taxon>Desmophyllum</taxon>
    </lineage>
</organism>
<protein>
    <recommendedName>
        <fullName evidence="3">LamG domain-containing protein</fullName>
    </recommendedName>
</protein>
<comment type="caution">
    <text evidence="1">The sequence shown here is derived from an EMBL/GenBank/DDBJ whole genome shotgun (WGS) entry which is preliminary data.</text>
</comment>
<dbReference type="EMBL" id="MU827825">
    <property type="protein sequence ID" value="KAJ7321724.1"/>
    <property type="molecule type" value="Genomic_DNA"/>
</dbReference>
<evidence type="ECO:0008006" key="3">
    <source>
        <dbReference type="Google" id="ProtNLM"/>
    </source>
</evidence>
<dbReference type="Proteomes" id="UP001163046">
    <property type="component" value="Unassembled WGS sequence"/>
</dbReference>
<proteinExistence type="predicted"/>
<dbReference type="Pfam" id="PF13385">
    <property type="entry name" value="Laminin_G_3"/>
    <property type="match status" value="1"/>
</dbReference>
<name>A0A9W9Y7Z8_9CNID</name>
<dbReference type="SUPFAM" id="SSF49899">
    <property type="entry name" value="Concanavalin A-like lectins/glucanases"/>
    <property type="match status" value="1"/>
</dbReference>
<evidence type="ECO:0000313" key="1">
    <source>
        <dbReference type="EMBL" id="KAJ7321724.1"/>
    </source>
</evidence>
<accession>A0A9W9Y7Z8</accession>
<dbReference type="Gene3D" id="2.60.120.200">
    <property type="match status" value="1"/>
</dbReference>
<evidence type="ECO:0000313" key="2">
    <source>
        <dbReference type="Proteomes" id="UP001163046"/>
    </source>
</evidence>
<keyword evidence="2" id="KW-1185">Reference proteome</keyword>
<gene>
    <name evidence="1" type="ORF">OS493_034343</name>
</gene>